<dbReference type="InterPro" id="IPR026187">
    <property type="entry name" value="Aven"/>
</dbReference>
<reference evidence="2" key="3">
    <citation type="submission" date="2025-08" db="UniProtKB">
        <authorList>
            <consortium name="Ensembl"/>
        </authorList>
    </citation>
    <scope>IDENTIFICATION</scope>
</reference>
<dbReference type="PANTHER" id="PTHR16524:SF2">
    <property type="entry name" value="CELL DEATH REGULATOR AVEN"/>
    <property type="match status" value="1"/>
</dbReference>
<evidence type="ECO:0000256" key="1">
    <source>
        <dbReference type="SAM" id="MobiDB-lite"/>
    </source>
</evidence>
<dbReference type="GO" id="GO:0010972">
    <property type="term" value="P:negative regulation of G2/M transition of mitotic cell cycle"/>
    <property type="evidence" value="ECO:0007669"/>
    <property type="project" value="TreeGrafter"/>
</dbReference>
<reference evidence="2" key="2">
    <citation type="submission" date="2020-02" db="EMBL/GenBank/DDBJ databases">
        <title>Esox lucius (northern pike) genome, fEsoLuc1, primary haplotype.</title>
        <authorList>
            <person name="Myers G."/>
            <person name="Karagic N."/>
            <person name="Meyer A."/>
            <person name="Pippel M."/>
            <person name="Reichard M."/>
            <person name="Winkler S."/>
            <person name="Tracey A."/>
            <person name="Sims Y."/>
            <person name="Howe K."/>
            <person name="Rhie A."/>
            <person name="Formenti G."/>
            <person name="Durbin R."/>
            <person name="Fedrigo O."/>
            <person name="Jarvis E.D."/>
        </authorList>
    </citation>
    <scope>NUCLEOTIDE SEQUENCE [LARGE SCALE GENOMIC DNA]</scope>
</reference>
<organism evidence="2 3">
    <name type="scientific">Esox lucius</name>
    <name type="common">Northern pike</name>
    <dbReference type="NCBI Taxonomy" id="8010"/>
    <lineage>
        <taxon>Eukaryota</taxon>
        <taxon>Metazoa</taxon>
        <taxon>Chordata</taxon>
        <taxon>Craniata</taxon>
        <taxon>Vertebrata</taxon>
        <taxon>Euteleostomi</taxon>
        <taxon>Actinopterygii</taxon>
        <taxon>Neopterygii</taxon>
        <taxon>Teleostei</taxon>
        <taxon>Protacanthopterygii</taxon>
        <taxon>Esociformes</taxon>
        <taxon>Esocidae</taxon>
        <taxon>Esox</taxon>
    </lineage>
</organism>
<sequence>MEARPNRGRQTSWKRGGGGSDSGASGGEHRVRGRGRYGTGRGKRDHYRGRGRGGPPSAFERGQTEESKIEVEEDEEKEIFTRRKLESNWDRYEESEKQETNSDMPTQRGTDYYVLLESAGDSFTQFRFSEEKEWEMDPLAANQMSAVLVDLPALAESLQELPLHRRLNLEAELIQVVIPVELPSITMASKHHSVVMGMSKPSLLDCPAARRGLTPSLGISNAPSPVVDTALSSATAEPLLVDDEDEELNQLLSLPASGYRPGGVEQQITVLVPDKPPGETLEKLVPELEEEEKLETKAKEEVAEPPKTNTAAMKVTEEDLEDWLDSMIS</sequence>
<dbReference type="AlphaFoldDB" id="A0A3P8YUN7"/>
<reference evidence="2" key="4">
    <citation type="submission" date="2025-09" db="UniProtKB">
        <authorList>
            <consortium name="Ensembl"/>
        </authorList>
    </citation>
    <scope>IDENTIFICATION</scope>
</reference>
<dbReference type="Ensembl" id="ENSELUT00000030640.3">
    <property type="protein sequence ID" value="ENSELUP00000020260.2"/>
    <property type="gene ID" value="ENSELUG00000019501.3"/>
</dbReference>
<feature type="compositionally biased region" description="Gly residues" evidence="1">
    <location>
        <begin position="15"/>
        <end position="26"/>
    </location>
</feature>
<evidence type="ECO:0008006" key="4">
    <source>
        <dbReference type="Google" id="ProtNLM"/>
    </source>
</evidence>
<gene>
    <name evidence="2" type="primary">AVEN</name>
</gene>
<dbReference type="Bgee" id="ENSELUG00000019501">
    <property type="expression patterns" value="Expressed in muscle tissue and 14 other cell types or tissues"/>
</dbReference>
<feature type="region of interest" description="Disordered" evidence="1">
    <location>
        <begin position="289"/>
        <end position="313"/>
    </location>
</feature>
<dbReference type="RefSeq" id="XP_019898307.2">
    <property type="nucleotide sequence ID" value="XM_020042748.3"/>
</dbReference>
<name>A0A3P8YUN7_ESOLU</name>
<reference evidence="3" key="1">
    <citation type="journal article" date="2014" name="PLoS ONE">
        <title>The genome and linkage map of the northern pike (Esox lucius): conserved synteny revealed between the salmonid sister group and the Neoteleostei.</title>
        <authorList>
            <person name="Rondeau E.B."/>
            <person name="Minkley D.R."/>
            <person name="Leong J.S."/>
            <person name="Messmer A.M."/>
            <person name="Jantzen J.R."/>
            <person name="von Schalburg K.R."/>
            <person name="Lemon C."/>
            <person name="Bird N.H."/>
            <person name="Koop B.F."/>
        </authorList>
    </citation>
    <scope>NUCLEOTIDE SEQUENCE</scope>
</reference>
<feature type="compositionally biased region" description="Basic residues" evidence="1">
    <location>
        <begin position="31"/>
        <end position="51"/>
    </location>
</feature>
<protein>
    <recommendedName>
        <fullName evidence="4">Apoptosis, caspase activation inhibitor</fullName>
    </recommendedName>
</protein>
<evidence type="ECO:0000313" key="2">
    <source>
        <dbReference type="Ensembl" id="ENSELUP00000020260.2"/>
    </source>
</evidence>
<evidence type="ECO:0000313" key="3">
    <source>
        <dbReference type="Proteomes" id="UP000265140"/>
    </source>
</evidence>
<dbReference type="Proteomes" id="UP000265140">
    <property type="component" value="Chromosome 23"/>
</dbReference>
<keyword evidence="3" id="KW-1185">Reference proteome</keyword>
<feature type="compositionally biased region" description="Basic and acidic residues" evidence="1">
    <location>
        <begin position="294"/>
        <end position="304"/>
    </location>
</feature>
<proteinExistence type="predicted"/>
<accession>A0A3P8YUN7</accession>
<dbReference type="GeneID" id="105024325"/>
<feature type="region of interest" description="Disordered" evidence="1">
    <location>
        <begin position="1"/>
        <end position="77"/>
    </location>
</feature>
<dbReference type="PANTHER" id="PTHR16524">
    <property type="entry name" value="CELL DEATH REGULATOR AVEN"/>
    <property type="match status" value="1"/>
</dbReference>
<dbReference type="GeneTree" id="ENSGT00390000003299"/>